<feature type="active site" description="Proton acceptor" evidence="10">
    <location>
        <position position="70"/>
    </location>
</feature>
<keyword evidence="5 10" id="KW-0378">Hydrolase</keyword>
<gene>
    <name evidence="12" type="ORF">Lspi_2542</name>
</gene>
<dbReference type="GO" id="GO:0009146">
    <property type="term" value="P:purine nucleoside triphosphate catabolic process"/>
    <property type="evidence" value="ECO:0007669"/>
    <property type="project" value="UniProtKB-UniRule"/>
</dbReference>
<comment type="cofactor">
    <cofactor evidence="10">
        <name>Mg(2+)</name>
        <dbReference type="ChEBI" id="CHEBI:18420"/>
    </cofactor>
    <text evidence="10">Binds 1 Mg(2+) ion per subunit.</text>
</comment>
<evidence type="ECO:0000256" key="2">
    <source>
        <dbReference type="ARBA" id="ARBA00011738"/>
    </source>
</evidence>
<dbReference type="InterPro" id="IPR002637">
    <property type="entry name" value="RdgB/HAM1"/>
</dbReference>
<comment type="function">
    <text evidence="10">Pyrophosphatase that catalyzes the hydrolysis of nucleoside triphosphates to their monophosphate derivatives, with a high preference for the non-canonical purine nucleotides XTP (xanthosine triphosphate), dITP (deoxyinosine triphosphate) and ITP. Seems to function as a house-cleaning enzyme that removes non-canonical purine nucleotides from the nucleotide pool, thus preventing their incorporation into DNA/RNA and avoiding chromosomal lesions.</text>
</comment>
<dbReference type="GO" id="GO:0005829">
    <property type="term" value="C:cytosol"/>
    <property type="evidence" value="ECO:0007669"/>
    <property type="project" value="TreeGrafter"/>
</dbReference>
<protein>
    <recommendedName>
        <fullName evidence="10">dITP/XTP pyrophosphatase</fullName>
        <ecNumber evidence="10">3.6.1.66</ecNumber>
    </recommendedName>
    <alternativeName>
        <fullName evidence="10">Non-canonical purine NTP pyrophosphatase</fullName>
    </alternativeName>
    <alternativeName>
        <fullName evidence="10">Non-standard purine NTP pyrophosphatase</fullName>
    </alternativeName>
    <alternativeName>
        <fullName evidence="10">Nucleoside-triphosphate diphosphatase</fullName>
    </alternativeName>
    <alternativeName>
        <fullName evidence="10">Nucleoside-triphosphate pyrophosphatase</fullName>
        <shortName evidence="10">NTPase</shortName>
    </alternativeName>
</protein>
<feature type="binding site" evidence="10">
    <location>
        <position position="178"/>
    </location>
    <ligand>
        <name>substrate</name>
    </ligand>
</feature>
<evidence type="ECO:0000256" key="6">
    <source>
        <dbReference type="ARBA" id="ARBA00022842"/>
    </source>
</evidence>
<dbReference type="PATRIC" id="fig|452.5.peg.2812"/>
<evidence type="ECO:0000256" key="11">
    <source>
        <dbReference type="RuleBase" id="RU003781"/>
    </source>
</evidence>
<feature type="binding site" evidence="10">
    <location>
        <begin position="183"/>
        <end position="184"/>
    </location>
    <ligand>
        <name>substrate</name>
    </ligand>
</feature>
<reference evidence="12 13" key="1">
    <citation type="submission" date="2015-11" db="EMBL/GenBank/DDBJ databases">
        <title>Genomic analysis of 38 Legionella species identifies large and diverse effector repertoires.</title>
        <authorList>
            <person name="Burstein D."/>
            <person name="Amaro F."/>
            <person name="Zusman T."/>
            <person name="Lifshitz Z."/>
            <person name="Cohen O."/>
            <person name="Gilbert J.A."/>
            <person name="Pupko T."/>
            <person name="Shuman H.A."/>
            <person name="Segal G."/>
        </authorList>
    </citation>
    <scope>NUCLEOTIDE SEQUENCE [LARGE SCALE GENOMIC DNA]</scope>
    <source>
        <strain evidence="12 13">Mt.St.Helens-9</strain>
    </source>
</reference>
<dbReference type="GO" id="GO:0036220">
    <property type="term" value="F:ITP diphosphatase activity"/>
    <property type="evidence" value="ECO:0007669"/>
    <property type="project" value="UniProtKB-UniRule"/>
</dbReference>
<dbReference type="GO" id="GO:0000166">
    <property type="term" value="F:nucleotide binding"/>
    <property type="evidence" value="ECO:0007669"/>
    <property type="project" value="UniProtKB-KW"/>
</dbReference>
<dbReference type="PANTHER" id="PTHR11067">
    <property type="entry name" value="INOSINE TRIPHOSPHATE PYROPHOSPHATASE/HAM1 PROTEIN"/>
    <property type="match status" value="1"/>
</dbReference>
<dbReference type="Pfam" id="PF01725">
    <property type="entry name" value="Ham1p_like"/>
    <property type="match status" value="1"/>
</dbReference>
<dbReference type="Gene3D" id="3.90.950.10">
    <property type="match status" value="1"/>
</dbReference>
<dbReference type="InterPro" id="IPR029001">
    <property type="entry name" value="ITPase-like_fam"/>
</dbReference>
<evidence type="ECO:0000256" key="4">
    <source>
        <dbReference type="ARBA" id="ARBA00022741"/>
    </source>
</evidence>
<evidence type="ECO:0000256" key="7">
    <source>
        <dbReference type="ARBA" id="ARBA00023080"/>
    </source>
</evidence>
<comment type="caution">
    <text evidence="10">Lacks conserved residue(s) required for the propagation of feature annotation.</text>
</comment>
<comment type="subunit">
    <text evidence="2 10">Homodimer.</text>
</comment>
<keyword evidence="3 10" id="KW-0479">Metal-binding</keyword>
<evidence type="ECO:0000256" key="10">
    <source>
        <dbReference type="HAMAP-Rule" id="MF_01405"/>
    </source>
</evidence>
<evidence type="ECO:0000256" key="5">
    <source>
        <dbReference type="ARBA" id="ARBA00022801"/>
    </source>
</evidence>
<feature type="binding site" evidence="10">
    <location>
        <position position="71"/>
    </location>
    <ligand>
        <name>substrate</name>
    </ligand>
</feature>
<name>A0A0W0YYK7_LEGSP</name>
<sequence length="199" mass="21642">MMPMKKIILATGNPGKIAELSTLLAPITCIPQAILGIRDVAETGLSFVENAIIKARHASQIADQPALADDSGLVVPALHGEPGIFSSRFAGEQANDKDNMALLLDKLRDIPENERQAYFYCAIVVVQHGHDPTPLIACGRIDGRINTIAAGEHGFGYDPVFYLNSHRCTMAQLPAKIKNNISHRARALRLLQQQLTTLL</sequence>
<comment type="caution">
    <text evidence="12">The sequence shown here is derived from an EMBL/GenBank/DDBJ whole genome shotgun (WGS) entry which is preliminary data.</text>
</comment>
<comment type="catalytic activity">
    <reaction evidence="8 10">
        <text>dITP + H2O = dIMP + diphosphate + H(+)</text>
        <dbReference type="Rhea" id="RHEA:28342"/>
        <dbReference type="ChEBI" id="CHEBI:15377"/>
        <dbReference type="ChEBI" id="CHEBI:15378"/>
        <dbReference type="ChEBI" id="CHEBI:33019"/>
        <dbReference type="ChEBI" id="CHEBI:61194"/>
        <dbReference type="ChEBI" id="CHEBI:61382"/>
        <dbReference type="EC" id="3.6.1.66"/>
    </reaction>
</comment>
<evidence type="ECO:0000313" key="13">
    <source>
        <dbReference type="Proteomes" id="UP000054877"/>
    </source>
</evidence>
<evidence type="ECO:0000313" key="12">
    <source>
        <dbReference type="EMBL" id="KTD61912.1"/>
    </source>
</evidence>
<organism evidence="12 13">
    <name type="scientific">Legionella spiritensis</name>
    <dbReference type="NCBI Taxonomy" id="452"/>
    <lineage>
        <taxon>Bacteria</taxon>
        <taxon>Pseudomonadati</taxon>
        <taxon>Pseudomonadota</taxon>
        <taxon>Gammaproteobacteria</taxon>
        <taxon>Legionellales</taxon>
        <taxon>Legionellaceae</taxon>
        <taxon>Legionella</taxon>
    </lineage>
</organism>
<keyword evidence="7 10" id="KW-0546">Nucleotide metabolism</keyword>
<dbReference type="AlphaFoldDB" id="A0A0W0YYK7"/>
<evidence type="ECO:0000256" key="3">
    <source>
        <dbReference type="ARBA" id="ARBA00022723"/>
    </source>
</evidence>
<comment type="catalytic activity">
    <reaction evidence="10">
        <text>ITP + H2O = IMP + diphosphate + H(+)</text>
        <dbReference type="Rhea" id="RHEA:29399"/>
        <dbReference type="ChEBI" id="CHEBI:15377"/>
        <dbReference type="ChEBI" id="CHEBI:15378"/>
        <dbReference type="ChEBI" id="CHEBI:33019"/>
        <dbReference type="ChEBI" id="CHEBI:58053"/>
        <dbReference type="ChEBI" id="CHEBI:61402"/>
        <dbReference type="EC" id="3.6.1.66"/>
    </reaction>
</comment>
<dbReference type="CDD" id="cd00515">
    <property type="entry name" value="HAM1"/>
    <property type="match status" value="1"/>
</dbReference>
<feature type="binding site" evidence="10">
    <location>
        <begin position="155"/>
        <end position="158"/>
    </location>
    <ligand>
        <name>substrate</name>
    </ligand>
</feature>
<dbReference type="GO" id="GO:0035870">
    <property type="term" value="F:dITP diphosphatase activity"/>
    <property type="evidence" value="ECO:0007669"/>
    <property type="project" value="UniProtKB-UniRule"/>
</dbReference>
<dbReference type="InterPro" id="IPR020922">
    <property type="entry name" value="dITP/XTP_pyrophosphatase"/>
</dbReference>
<dbReference type="GO" id="GO:0009117">
    <property type="term" value="P:nucleotide metabolic process"/>
    <property type="evidence" value="ECO:0007669"/>
    <property type="project" value="UniProtKB-KW"/>
</dbReference>
<dbReference type="Proteomes" id="UP000054877">
    <property type="component" value="Unassembled WGS sequence"/>
</dbReference>
<proteinExistence type="inferred from homology"/>
<keyword evidence="6 10" id="KW-0460">Magnesium</keyword>
<dbReference type="GO" id="GO:0036222">
    <property type="term" value="F:XTP diphosphatase activity"/>
    <property type="evidence" value="ECO:0007669"/>
    <property type="project" value="UniProtKB-UniRule"/>
</dbReference>
<feature type="binding site" evidence="10">
    <location>
        <position position="70"/>
    </location>
    <ligand>
        <name>Mg(2+)</name>
        <dbReference type="ChEBI" id="CHEBI:18420"/>
    </ligand>
</feature>
<accession>A0A0W0YYK7</accession>
<dbReference type="EC" id="3.6.1.66" evidence="10"/>
<comment type="catalytic activity">
    <reaction evidence="9 10">
        <text>XTP + H2O = XMP + diphosphate + H(+)</text>
        <dbReference type="Rhea" id="RHEA:28610"/>
        <dbReference type="ChEBI" id="CHEBI:15377"/>
        <dbReference type="ChEBI" id="CHEBI:15378"/>
        <dbReference type="ChEBI" id="CHEBI:33019"/>
        <dbReference type="ChEBI" id="CHEBI:57464"/>
        <dbReference type="ChEBI" id="CHEBI:61314"/>
        <dbReference type="EC" id="3.6.1.66"/>
    </reaction>
</comment>
<dbReference type="EMBL" id="LNYX01000031">
    <property type="protein sequence ID" value="KTD61912.1"/>
    <property type="molecule type" value="Genomic_DNA"/>
</dbReference>
<evidence type="ECO:0000256" key="8">
    <source>
        <dbReference type="ARBA" id="ARBA00051875"/>
    </source>
</evidence>
<dbReference type="GO" id="GO:0046872">
    <property type="term" value="F:metal ion binding"/>
    <property type="evidence" value="ECO:0007669"/>
    <property type="project" value="UniProtKB-KW"/>
</dbReference>
<evidence type="ECO:0000256" key="1">
    <source>
        <dbReference type="ARBA" id="ARBA00008023"/>
    </source>
</evidence>
<dbReference type="SUPFAM" id="SSF52972">
    <property type="entry name" value="ITPase-like"/>
    <property type="match status" value="1"/>
</dbReference>
<keyword evidence="4 10" id="KW-0547">Nucleotide-binding</keyword>
<keyword evidence="13" id="KW-1185">Reference proteome</keyword>
<evidence type="ECO:0000256" key="9">
    <source>
        <dbReference type="ARBA" id="ARBA00052017"/>
    </source>
</evidence>
<dbReference type="FunFam" id="3.90.950.10:FF:000001">
    <property type="entry name" value="dITP/XTP pyrophosphatase"/>
    <property type="match status" value="1"/>
</dbReference>
<feature type="binding site" evidence="10">
    <location>
        <begin position="11"/>
        <end position="16"/>
    </location>
    <ligand>
        <name>substrate</name>
    </ligand>
</feature>
<dbReference type="HAMAP" id="MF_01405">
    <property type="entry name" value="Non_canon_purine_NTPase"/>
    <property type="match status" value="1"/>
</dbReference>
<dbReference type="GO" id="GO:0017111">
    <property type="term" value="F:ribonucleoside triphosphate phosphatase activity"/>
    <property type="evidence" value="ECO:0007669"/>
    <property type="project" value="InterPro"/>
</dbReference>
<dbReference type="STRING" id="452.Lspi_2542"/>
<comment type="similarity">
    <text evidence="1 10 11">Belongs to the HAM1 NTPase family.</text>
</comment>
<dbReference type="PANTHER" id="PTHR11067:SF9">
    <property type="entry name" value="INOSINE TRIPHOSPHATE PYROPHOSPHATASE"/>
    <property type="match status" value="1"/>
</dbReference>
<dbReference type="NCBIfam" id="TIGR00042">
    <property type="entry name" value="RdgB/HAM1 family non-canonical purine NTP pyrophosphatase"/>
    <property type="match status" value="1"/>
</dbReference>